<accession>A0A2G8JKY3</accession>
<keyword evidence="10" id="KW-1185">Reference proteome</keyword>
<dbReference type="PROSITE" id="PS50145">
    <property type="entry name" value="ZF_TRAF"/>
    <property type="match status" value="1"/>
</dbReference>
<evidence type="ECO:0000256" key="1">
    <source>
        <dbReference type="ARBA" id="ARBA00022723"/>
    </source>
</evidence>
<keyword evidence="2 5" id="KW-0863">Zinc-finger</keyword>
<evidence type="ECO:0000256" key="7">
    <source>
        <dbReference type="SAM" id="MobiDB-lite"/>
    </source>
</evidence>
<evidence type="ECO:0000256" key="3">
    <source>
        <dbReference type="ARBA" id="ARBA00022786"/>
    </source>
</evidence>
<dbReference type="OrthoDB" id="5918172at2759"/>
<dbReference type="Gene3D" id="3.30.40.10">
    <property type="entry name" value="Zinc/RING finger domain, C3HC4 (zinc finger)"/>
    <property type="match status" value="1"/>
</dbReference>
<proteinExistence type="predicted"/>
<name>A0A2G8JKY3_STIJA</name>
<feature type="region of interest" description="Disordered" evidence="7">
    <location>
        <begin position="270"/>
        <end position="294"/>
    </location>
</feature>
<evidence type="ECO:0000313" key="9">
    <source>
        <dbReference type="EMBL" id="PIK36414.1"/>
    </source>
</evidence>
<dbReference type="InterPro" id="IPR031890">
    <property type="entry name" value="Fbxo30/Fbxo40"/>
</dbReference>
<evidence type="ECO:0000256" key="5">
    <source>
        <dbReference type="PROSITE-ProRule" id="PRU00207"/>
    </source>
</evidence>
<gene>
    <name evidence="9" type="ORF">BSL78_26759</name>
</gene>
<keyword evidence="6" id="KW-0175">Coiled coil</keyword>
<protein>
    <recommendedName>
        <fullName evidence="8">TRAF-type domain-containing protein</fullName>
    </recommendedName>
</protein>
<evidence type="ECO:0000259" key="8">
    <source>
        <dbReference type="PROSITE" id="PS50145"/>
    </source>
</evidence>
<evidence type="ECO:0000256" key="6">
    <source>
        <dbReference type="SAM" id="Coils"/>
    </source>
</evidence>
<comment type="caution">
    <text evidence="9">The sequence shown here is derived from an EMBL/GenBank/DDBJ whole genome shotgun (WGS) entry which is preliminary data.</text>
</comment>
<keyword evidence="3" id="KW-0833">Ubl conjugation pathway</keyword>
<dbReference type="PANTHER" id="PTHR15933">
    <property type="entry name" value="PROTEIN CBG16327"/>
    <property type="match status" value="1"/>
</dbReference>
<dbReference type="GO" id="GO:0061630">
    <property type="term" value="F:ubiquitin protein ligase activity"/>
    <property type="evidence" value="ECO:0007669"/>
    <property type="project" value="InterPro"/>
</dbReference>
<feature type="domain" description="TRAF-type" evidence="8">
    <location>
        <begin position="56"/>
        <end position="98"/>
    </location>
</feature>
<dbReference type="EMBL" id="MRZV01001680">
    <property type="protein sequence ID" value="PIK36414.1"/>
    <property type="molecule type" value="Genomic_DNA"/>
</dbReference>
<dbReference type="InterPro" id="IPR013083">
    <property type="entry name" value="Znf_RING/FYVE/PHD"/>
</dbReference>
<dbReference type="InterPro" id="IPR043013">
    <property type="entry name" value="Znf_TRAF_N"/>
</dbReference>
<dbReference type="GO" id="GO:0008270">
    <property type="term" value="F:zinc ion binding"/>
    <property type="evidence" value="ECO:0007669"/>
    <property type="project" value="UniProtKB-KW"/>
</dbReference>
<dbReference type="Proteomes" id="UP000230750">
    <property type="component" value="Unassembled WGS sequence"/>
</dbReference>
<feature type="zinc finger region" description="TRAF-type" evidence="5">
    <location>
        <begin position="56"/>
        <end position="98"/>
    </location>
</feature>
<organism evidence="9 10">
    <name type="scientific">Stichopus japonicus</name>
    <name type="common">Sea cucumber</name>
    <dbReference type="NCBI Taxonomy" id="307972"/>
    <lineage>
        <taxon>Eukaryota</taxon>
        <taxon>Metazoa</taxon>
        <taxon>Echinodermata</taxon>
        <taxon>Eleutherozoa</taxon>
        <taxon>Echinozoa</taxon>
        <taxon>Holothuroidea</taxon>
        <taxon>Aspidochirotacea</taxon>
        <taxon>Aspidochirotida</taxon>
        <taxon>Stichopodidae</taxon>
        <taxon>Apostichopus</taxon>
    </lineage>
</organism>
<keyword evidence="1 5" id="KW-0479">Metal-binding</keyword>
<dbReference type="Gene3D" id="3.30.40.150">
    <property type="entry name" value="TRAF-like zinc-finger, N-terminal subdomain"/>
    <property type="match status" value="1"/>
</dbReference>
<evidence type="ECO:0000256" key="4">
    <source>
        <dbReference type="ARBA" id="ARBA00022833"/>
    </source>
</evidence>
<dbReference type="InterPro" id="IPR001293">
    <property type="entry name" value="Znf_TRAF"/>
</dbReference>
<sequence length="342" mass="39177">MTSIWSGTKVDLSHSHCQNCFNLYCSFTDDPVVTCDVVQCELLCGARFHQCKQQEHKQLCPSQRVPCINGIYGCTAQLVRSSIPSHLEVCPASVIHCTMEWNRWPVYSSERQSHQPTPILSNTNTDQLDIALALRDQRMLTQSMRASRETRQILTTSVNRKHPAVPLDKQLMNQENVDEIKELEHLLQTMQDEKTEEEKRRAMTPPGLRDSICQELTRGKLTENKAQYYSNGASELPHYPPEIYDAYPYIHCSHCEKRKERLERILGAQDIDHHPEQQEMADGGGKEEEERAEDDMRLLGEDRCGTLGGLATNGPCHETNCEINTQRLTKHYLLCVISRLRD</sequence>
<keyword evidence="4 5" id="KW-0862">Zinc</keyword>
<dbReference type="SUPFAM" id="SSF49599">
    <property type="entry name" value="TRAF domain-like"/>
    <property type="match status" value="1"/>
</dbReference>
<feature type="coiled-coil region" evidence="6">
    <location>
        <begin position="173"/>
        <end position="200"/>
    </location>
</feature>
<reference evidence="9 10" key="1">
    <citation type="journal article" date="2017" name="PLoS Biol.">
        <title>The sea cucumber genome provides insights into morphological evolution and visceral regeneration.</title>
        <authorList>
            <person name="Zhang X."/>
            <person name="Sun L."/>
            <person name="Yuan J."/>
            <person name="Sun Y."/>
            <person name="Gao Y."/>
            <person name="Zhang L."/>
            <person name="Li S."/>
            <person name="Dai H."/>
            <person name="Hamel J.F."/>
            <person name="Liu C."/>
            <person name="Yu Y."/>
            <person name="Liu S."/>
            <person name="Lin W."/>
            <person name="Guo K."/>
            <person name="Jin S."/>
            <person name="Xu P."/>
            <person name="Storey K.B."/>
            <person name="Huan P."/>
            <person name="Zhang T."/>
            <person name="Zhou Y."/>
            <person name="Zhang J."/>
            <person name="Lin C."/>
            <person name="Li X."/>
            <person name="Xing L."/>
            <person name="Huo D."/>
            <person name="Sun M."/>
            <person name="Wang L."/>
            <person name="Mercier A."/>
            <person name="Li F."/>
            <person name="Yang H."/>
            <person name="Xiang J."/>
        </authorList>
    </citation>
    <scope>NUCLEOTIDE SEQUENCE [LARGE SCALE GENOMIC DNA]</scope>
    <source>
        <strain evidence="9">Shaxun</strain>
        <tissue evidence="9">Muscle</tissue>
    </source>
</reference>
<dbReference type="AlphaFoldDB" id="A0A2G8JKY3"/>
<dbReference type="PANTHER" id="PTHR15933:SF20">
    <property type="entry name" value="F-BOX DOMAIN-CONTAINING PROTEIN"/>
    <property type="match status" value="1"/>
</dbReference>
<dbReference type="Pfam" id="PF15965">
    <property type="entry name" value="zf-TRAF_2"/>
    <property type="match status" value="1"/>
</dbReference>
<evidence type="ECO:0000256" key="2">
    <source>
        <dbReference type="ARBA" id="ARBA00022771"/>
    </source>
</evidence>
<evidence type="ECO:0000313" key="10">
    <source>
        <dbReference type="Proteomes" id="UP000230750"/>
    </source>
</evidence>
<dbReference type="STRING" id="307972.A0A2G8JKY3"/>
<feature type="compositionally biased region" description="Basic and acidic residues" evidence="7">
    <location>
        <begin position="284"/>
        <end position="294"/>
    </location>
</feature>